<reference evidence="6" key="1">
    <citation type="journal article" date="2019" name="Int. J. Syst. Evol. Microbiol.">
        <title>The Global Catalogue of Microorganisms (GCM) 10K type strain sequencing project: providing services to taxonomists for standard genome sequencing and annotation.</title>
        <authorList>
            <consortium name="The Broad Institute Genomics Platform"/>
            <consortium name="The Broad Institute Genome Sequencing Center for Infectious Disease"/>
            <person name="Wu L."/>
            <person name="Ma J."/>
        </authorList>
    </citation>
    <scope>NUCLEOTIDE SEQUENCE [LARGE SCALE GENOMIC DNA]</scope>
    <source>
        <strain evidence="6">CECT 7649</strain>
    </source>
</reference>
<dbReference type="Gene3D" id="1.10.101.10">
    <property type="entry name" value="PGBD-like superfamily/PGBD"/>
    <property type="match status" value="1"/>
</dbReference>
<organism evidence="5 6">
    <name type="scientific">Sphaerisporangium rhizosphaerae</name>
    <dbReference type="NCBI Taxonomy" id="2269375"/>
    <lineage>
        <taxon>Bacteria</taxon>
        <taxon>Bacillati</taxon>
        <taxon>Actinomycetota</taxon>
        <taxon>Actinomycetes</taxon>
        <taxon>Streptosporangiales</taxon>
        <taxon>Streptosporangiaceae</taxon>
        <taxon>Sphaerisporangium</taxon>
    </lineage>
</organism>
<dbReference type="InterPro" id="IPR036366">
    <property type="entry name" value="PGBDSf"/>
</dbReference>
<comment type="subcellular location">
    <subcellularLocation>
        <location evidence="1">Cell envelope</location>
    </subcellularLocation>
</comment>
<gene>
    <name evidence="5" type="ORF">ACFQSB_30735</name>
</gene>
<feature type="domain" description="Peptidoglycan binding-like" evidence="4">
    <location>
        <begin position="124"/>
        <end position="176"/>
    </location>
</feature>
<dbReference type="SUPFAM" id="SSF47090">
    <property type="entry name" value="PGBD-like"/>
    <property type="match status" value="1"/>
</dbReference>
<dbReference type="InterPro" id="IPR050465">
    <property type="entry name" value="UPF0194_transport"/>
</dbReference>
<protein>
    <submittedName>
        <fullName evidence="5">Peptidoglycan-binding protein</fullName>
    </submittedName>
</protein>
<dbReference type="PANTHER" id="PTHR32347:SF27">
    <property type="entry name" value="RND EFFLUX PUMP MEMBRANE FUSION PROTEIN BARREL-SANDWICH DOMAIN-CONTAINING PROTEIN"/>
    <property type="match status" value="1"/>
</dbReference>
<evidence type="ECO:0000256" key="1">
    <source>
        <dbReference type="ARBA" id="ARBA00004196"/>
    </source>
</evidence>
<feature type="signal peptide" evidence="3">
    <location>
        <begin position="1"/>
        <end position="25"/>
    </location>
</feature>
<evidence type="ECO:0000259" key="4">
    <source>
        <dbReference type="Pfam" id="PF01471"/>
    </source>
</evidence>
<keyword evidence="6" id="KW-1185">Reference proteome</keyword>
<dbReference type="InterPro" id="IPR002477">
    <property type="entry name" value="Peptidoglycan-bd-like"/>
</dbReference>
<feature type="chain" id="PRO_5045103560" evidence="3">
    <location>
        <begin position="26"/>
        <end position="360"/>
    </location>
</feature>
<dbReference type="PANTHER" id="PTHR32347">
    <property type="entry name" value="EFFLUX SYSTEM COMPONENT YKNX-RELATED"/>
    <property type="match status" value="1"/>
</dbReference>
<dbReference type="Gene3D" id="2.40.420.20">
    <property type="match status" value="1"/>
</dbReference>
<dbReference type="Proteomes" id="UP001596496">
    <property type="component" value="Unassembled WGS sequence"/>
</dbReference>
<evidence type="ECO:0000313" key="6">
    <source>
        <dbReference type="Proteomes" id="UP001596496"/>
    </source>
</evidence>
<dbReference type="Pfam" id="PF01471">
    <property type="entry name" value="PG_binding_1"/>
    <property type="match status" value="1"/>
</dbReference>
<evidence type="ECO:0000256" key="3">
    <source>
        <dbReference type="SAM" id="SignalP"/>
    </source>
</evidence>
<evidence type="ECO:0000256" key="2">
    <source>
        <dbReference type="ARBA" id="ARBA00023054"/>
    </source>
</evidence>
<keyword evidence="2" id="KW-0175">Coiled coil</keyword>
<dbReference type="EMBL" id="JBHTCG010000028">
    <property type="protein sequence ID" value="MFC7386619.1"/>
    <property type="molecule type" value="Genomic_DNA"/>
</dbReference>
<sequence>MGARRLAVLPAAIGVTLILAGAAAAAVVMNSGAGAAAPSASPARSTAEITRGDLVDSSSVDGTLTYAGERKVYAGAPGTVTAVAAEGSTVTRGHALLKVDRRPLVLMYGRVPVYRTMRRGVSDGPDVRQLESNLRALGYGDDMTVDEEFTYATDQAVREWQEDRGLPETGAVDAAQVVFLDGPVRVSSAEVEVGDAVGPGRRALAVTSTRRTVHVDLDTDYQAMARKGAAVTVELPGGRRVKGTISEVGTVARSSSQEGDPGGGDGATIDVDITLKSARKVGRLDQAPVTVDMESERVKDVLSVPVESLLALAEGGFGVEVVEGASSRYVAVETGAYGGGRVEITGPGLAAGMKVGVPEQ</sequence>
<dbReference type="RefSeq" id="WP_380830340.1">
    <property type="nucleotide sequence ID" value="NZ_JBHTCG010000028.1"/>
</dbReference>
<evidence type="ECO:0000313" key="5">
    <source>
        <dbReference type="EMBL" id="MFC7386619.1"/>
    </source>
</evidence>
<comment type="caution">
    <text evidence="5">The sequence shown here is derived from an EMBL/GenBank/DDBJ whole genome shotgun (WGS) entry which is preliminary data.</text>
</comment>
<name>A0ABW2PB50_9ACTN</name>
<accession>A0ABW2PB50</accession>
<dbReference type="InterPro" id="IPR036365">
    <property type="entry name" value="PGBD-like_sf"/>
</dbReference>
<keyword evidence="3" id="KW-0732">Signal</keyword>
<proteinExistence type="predicted"/>